<dbReference type="PROSITE" id="PS00324">
    <property type="entry name" value="ASPARTOKINASE"/>
    <property type="match status" value="1"/>
</dbReference>
<comment type="similarity">
    <text evidence="2 8">Belongs to the aspartokinase family.</text>
</comment>
<dbReference type="SUPFAM" id="SSF53633">
    <property type="entry name" value="Carbamate kinase-like"/>
    <property type="match status" value="1"/>
</dbReference>
<proteinExistence type="inferred from homology"/>
<dbReference type="FunFam" id="3.40.1160.10:FF:000023">
    <property type="entry name" value="Probable aspartokinase"/>
    <property type="match status" value="1"/>
</dbReference>
<dbReference type="PROSITE" id="PS51671">
    <property type="entry name" value="ACT"/>
    <property type="match status" value="1"/>
</dbReference>
<keyword evidence="12" id="KW-1185">Reference proteome</keyword>
<protein>
    <recommendedName>
        <fullName evidence="8">Aspartokinase</fullName>
        <ecNumber evidence="8">2.7.2.4</ecNumber>
    </recommendedName>
</protein>
<keyword evidence="4" id="KW-0547">Nucleotide-binding</keyword>
<dbReference type="GO" id="GO:0004072">
    <property type="term" value="F:aspartate kinase activity"/>
    <property type="evidence" value="ECO:0007669"/>
    <property type="project" value="UniProtKB-EC"/>
</dbReference>
<dbReference type="PANTHER" id="PTHR21499:SF59">
    <property type="entry name" value="ASPARTOKINASE"/>
    <property type="match status" value="1"/>
</dbReference>
<evidence type="ECO:0000256" key="6">
    <source>
        <dbReference type="ARBA" id="ARBA00022840"/>
    </source>
</evidence>
<dbReference type="AlphaFoldDB" id="A0A292PWY1"/>
<dbReference type="InterPro" id="IPR001341">
    <property type="entry name" value="Asp_kinase"/>
</dbReference>
<evidence type="ECO:0000256" key="3">
    <source>
        <dbReference type="ARBA" id="ARBA00022679"/>
    </source>
</evidence>
<dbReference type="Gene3D" id="3.40.1160.10">
    <property type="entry name" value="Acetylglutamate kinase-like"/>
    <property type="match status" value="1"/>
</dbReference>
<evidence type="ECO:0000313" key="12">
    <source>
        <dbReference type="Proteomes" id="UP001412239"/>
    </source>
</evidence>
<dbReference type="Pfam" id="PF22468">
    <property type="entry name" value="ACT_9"/>
    <property type="match status" value="1"/>
</dbReference>
<dbReference type="InterPro" id="IPR018042">
    <property type="entry name" value="Aspartate_kinase_CS"/>
</dbReference>
<gene>
    <name evidence="11" type="ORF">GSTUAT00004704001</name>
</gene>
<feature type="compositionally biased region" description="Pro residues" evidence="9">
    <location>
        <begin position="9"/>
        <end position="18"/>
    </location>
</feature>
<evidence type="ECO:0000256" key="7">
    <source>
        <dbReference type="ARBA" id="ARBA00047872"/>
    </source>
</evidence>
<keyword evidence="5 8" id="KW-0418">Kinase</keyword>
<organism evidence="11 12">
    <name type="scientific">Tuber aestivum</name>
    <name type="common">summer truffle</name>
    <dbReference type="NCBI Taxonomy" id="59557"/>
    <lineage>
        <taxon>Eukaryota</taxon>
        <taxon>Fungi</taxon>
        <taxon>Dikarya</taxon>
        <taxon>Ascomycota</taxon>
        <taxon>Pezizomycotina</taxon>
        <taxon>Pezizomycetes</taxon>
        <taxon>Pezizales</taxon>
        <taxon>Tuberaceae</taxon>
        <taxon>Tuber</taxon>
    </lineage>
</organism>
<dbReference type="InterPro" id="IPR045865">
    <property type="entry name" value="ACT-like_dom_sf"/>
</dbReference>
<dbReference type="Gene3D" id="3.30.2130.10">
    <property type="entry name" value="VC0802-like"/>
    <property type="match status" value="1"/>
</dbReference>
<dbReference type="InterPro" id="IPR002912">
    <property type="entry name" value="ACT_dom"/>
</dbReference>
<dbReference type="EMBL" id="LN891028">
    <property type="protein sequence ID" value="CUS11205.1"/>
    <property type="molecule type" value="Genomic_DNA"/>
</dbReference>
<evidence type="ECO:0000256" key="5">
    <source>
        <dbReference type="ARBA" id="ARBA00022777"/>
    </source>
</evidence>
<sequence length="547" mass="59208">MGIVTVERPPSPPSPPFPTRNSPVVLPQTNNPKLPWLVQKFGGTSVGKSPLGVVEAVKYVPRACSTPTSYRRSGLIGSRKYLPTNRVAVVCSARSTESKELGTTNRLLRAAEEAVNVESTEWADIIDGIQEAHIAAARDVIRSRTMSDEFRAKLKRECEDLKGFLGAAQIISEISPKSKDVIIGVGEKLSCMFMTAVLRDRGIEAEYISLENILPAHHPSTYTTSSRALTPPFCETLTTLLESRIRLLPAHKVPVITGFFSPVPGSLLTTIGRGYTDLCAALLSVSVKAQELQVWKEVDGIFTADPRKVPAARLVPFVTPEEAAELTYYGSEVLHPLTMEQVVAVGIPVRILNVWKPSGPGTIICAKKPTKTLPLTLTPPVSDGEDDDDEYLEGEEKEKKLPTAVAMKKNIHLLTVHSNRKSLSHGFLASVFQILDQHQLTIDLISTSEVHVSLALLNTSPHAIAAAVEALETYGAVDARGGLCIVSLVGRHMKRMVGVAGRMFAALAEAGVNVEMISQGASEIGISCVVREEVAVWAVNVLHARLF</sequence>
<evidence type="ECO:0000256" key="1">
    <source>
        <dbReference type="ARBA" id="ARBA00004685"/>
    </source>
</evidence>
<evidence type="ECO:0000313" key="11">
    <source>
        <dbReference type="EMBL" id="CUS11205.1"/>
    </source>
</evidence>
<dbReference type="InterPro" id="IPR054352">
    <property type="entry name" value="ACT_Aspartokinase"/>
</dbReference>
<dbReference type="GO" id="GO:0009089">
    <property type="term" value="P:lysine biosynthetic process via diaminopimelate"/>
    <property type="evidence" value="ECO:0007669"/>
    <property type="project" value="TreeGrafter"/>
</dbReference>
<dbReference type="GO" id="GO:0071266">
    <property type="term" value="P:'de novo' L-methionine biosynthetic process"/>
    <property type="evidence" value="ECO:0007669"/>
    <property type="project" value="UniProtKB-ARBA"/>
</dbReference>
<dbReference type="FunFam" id="3.30.2130.10:FF:000001">
    <property type="entry name" value="Bifunctional aspartokinase/homoserine dehydrogenase"/>
    <property type="match status" value="1"/>
</dbReference>
<feature type="region of interest" description="Disordered" evidence="9">
    <location>
        <begin position="1"/>
        <end position="23"/>
    </location>
</feature>
<dbReference type="GO" id="GO:0009090">
    <property type="term" value="P:homoserine biosynthetic process"/>
    <property type="evidence" value="ECO:0007669"/>
    <property type="project" value="TreeGrafter"/>
</dbReference>
<reference evidence="11" key="1">
    <citation type="submission" date="2015-10" db="EMBL/GenBank/DDBJ databases">
        <authorList>
            <person name="Regsiter A."/>
            <person name="william w."/>
        </authorList>
    </citation>
    <scope>NUCLEOTIDE SEQUENCE</scope>
    <source>
        <strain evidence="11">Montdore</strain>
    </source>
</reference>
<dbReference type="InterPro" id="IPR001048">
    <property type="entry name" value="Asp/Glu/Uridylate_kinase"/>
</dbReference>
<evidence type="ECO:0000259" key="10">
    <source>
        <dbReference type="PROSITE" id="PS51671"/>
    </source>
</evidence>
<dbReference type="Proteomes" id="UP001412239">
    <property type="component" value="Unassembled WGS sequence"/>
</dbReference>
<dbReference type="NCBIfam" id="TIGR00657">
    <property type="entry name" value="asp_kinases"/>
    <property type="match status" value="1"/>
</dbReference>
<comment type="pathway">
    <text evidence="1">Mycotoxin biosynthesis.</text>
</comment>
<dbReference type="PANTHER" id="PTHR21499">
    <property type="entry name" value="ASPARTATE KINASE"/>
    <property type="match status" value="1"/>
</dbReference>
<dbReference type="GO" id="GO:0005829">
    <property type="term" value="C:cytosol"/>
    <property type="evidence" value="ECO:0007669"/>
    <property type="project" value="TreeGrafter"/>
</dbReference>
<evidence type="ECO:0000256" key="8">
    <source>
        <dbReference type="RuleBase" id="RU003448"/>
    </source>
</evidence>
<evidence type="ECO:0000256" key="2">
    <source>
        <dbReference type="ARBA" id="ARBA00010122"/>
    </source>
</evidence>
<dbReference type="Pfam" id="PF00696">
    <property type="entry name" value="AA_kinase"/>
    <property type="match status" value="1"/>
</dbReference>
<accession>A0A292PWY1</accession>
<dbReference type="InterPro" id="IPR036393">
    <property type="entry name" value="AceGlu_kinase-like_sf"/>
</dbReference>
<keyword evidence="3 8" id="KW-0808">Transferase</keyword>
<name>A0A292PWY1_9PEZI</name>
<evidence type="ECO:0000256" key="9">
    <source>
        <dbReference type="SAM" id="MobiDB-lite"/>
    </source>
</evidence>
<keyword evidence="6" id="KW-0067">ATP-binding</keyword>
<dbReference type="GO" id="GO:0009088">
    <property type="term" value="P:threonine biosynthetic process"/>
    <property type="evidence" value="ECO:0007669"/>
    <property type="project" value="UniProtKB-ARBA"/>
</dbReference>
<comment type="catalytic activity">
    <reaction evidence="7 8">
        <text>L-aspartate + ATP = 4-phospho-L-aspartate + ADP</text>
        <dbReference type="Rhea" id="RHEA:23776"/>
        <dbReference type="ChEBI" id="CHEBI:29991"/>
        <dbReference type="ChEBI" id="CHEBI:30616"/>
        <dbReference type="ChEBI" id="CHEBI:57535"/>
        <dbReference type="ChEBI" id="CHEBI:456216"/>
        <dbReference type="EC" id="2.7.2.4"/>
    </reaction>
</comment>
<feature type="domain" description="ACT" evidence="10">
    <location>
        <begin position="488"/>
        <end position="547"/>
    </location>
</feature>
<evidence type="ECO:0000256" key="4">
    <source>
        <dbReference type="ARBA" id="ARBA00022741"/>
    </source>
</evidence>
<dbReference type="EC" id="2.7.2.4" evidence="8"/>
<dbReference type="GO" id="GO:0005524">
    <property type="term" value="F:ATP binding"/>
    <property type="evidence" value="ECO:0007669"/>
    <property type="project" value="UniProtKB-KW"/>
</dbReference>
<dbReference type="SUPFAM" id="SSF55021">
    <property type="entry name" value="ACT-like"/>
    <property type="match status" value="2"/>
</dbReference>